<name>A0AAD0U4F3_9BURK</name>
<sequence length="152" mass="15749">MAEVNTTQGAKIVNRTPKLLPHESFGRKRILAAKMPAAFAQLAINDTIFIGRVPSGSRFTLNSKVSCAAGTASSTIDIGIRSTATGTVIDADGLAASVNTNAAGQKDANTGALIASGAEYVTTEEVDVYATVTGAVLQANQALKFEIEYVND</sequence>
<evidence type="ECO:0000313" key="1">
    <source>
        <dbReference type="EMBL" id="AYR23023.1"/>
    </source>
</evidence>
<evidence type="ECO:0000313" key="2">
    <source>
        <dbReference type="Proteomes" id="UP000269199"/>
    </source>
</evidence>
<dbReference type="EMBL" id="CP024996">
    <property type="protein sequence ID" value="AYR23023.1"/>
    <property type="molecule type" value="Genomic_DNA"/>
</dbReference>
<reference evidence="1 2" key="1">
    <citation type="submission" date="2017-11" db="EMBL/GenBank/DDBJ databases">
        <title>Complete genome sequence of Herbaspirillum rubrisubalbicans DSM 11543.</title>
        <authorList>
            <person name="Chen M."/>
            <person name="An Q."/>
        </authorList>
    </citation>
    <scope>NUCLEOTIDE SEQUENCE [LARGE SCALE GENOMIC DNA]</scope>
    <source>
        <strain evidence="1 2">DSM 11543</strain>
    </source>
</reference>
<dbReference type="Proteomes" id="UP000269199">
    <property type="component" value="Chromosome"/>
</dbReference>
<dbReference type="AlphaFoldDB" id="A0AAD0U4F3"/>
<gene>
    <name evidence="1" type="ORF">RC54_03955</name>
</gene>
<protein>
    <submittedName>
        <fullName evidence="1">Uncharacterized protein</fullName>
    </submittedName>
</protein>
<organism evidence="1 2">
    <name type="scientific">Herbaspirillum rubrisubalbicans</name>
    <dbReference type="NCBI Taxonomy" id="80842"/>
    <lineage>
        <taxon>Bacteria</taxon>
        <taxon>Pseudomonadati</taxon>
        <taxon>Pseudomonadota</taxon>
        <taxon>Betaproteobacteria</taxon>
        <taxon>Burkholderiales</taxon>
        <taxon>Oxalobacteraceae</taxon>
        <taxon>Herbaspirillum</taxon>
    </lineage>
</organism>
<dbReference type="RefSeq" id="WP_061789256.1">
    <property type="nucleotide sequence ID" value="NZ_CP024996.1"/>
</dbReference>
<proteinExistence type="predicted"/>
<accession>A0AAD0U4F3</accession>